<dbReference type="GO" id="GO:0008270">
    <property type="term" value="F:zinc ion binding"/>
    <property type="evidence" value="ECO:0007669"/>
    <property type="project" value="UniProtKB-KW"/>
</dbReference>
<evidence type="ECO:0000256" key="2">
    <source>
        <dbReference type="ARBA" id="ARBA00022723"/>
    </source>
</evidence>
<dbReference type="Pfam" id="PF08790">
    <property type="entry name" value="zf-LYAR"/>
    <property type="match status" value="1"/>
</dbReference>
<feature type="region of interest" description="Disordered" evidence="8">
    <location>
        <begin position="146"/>
        <end position="218"/>
    </location>
</feature>
<feature type="compositionally biased region" description="Low complexity" evidence="8">
    <location>
        <begin position="162"/>
        <end position="176"/>
    </location>
</feature>
<evidence type="ECO:0000256" key="3">
    <source>
        <dbReference type="ARBA" id="ARBA00022737"/>
    </source>
</evidence>
<organism evidence="10 11">
    <name type="scientific">Seminavis robusta</name>
    <dbReference type="NCBI Taxonomy" id="568900"/>
    <lineage>
        <taxon>Eukaryota</taxon>
        <taxon>Sar</taxon>
        <taxon>Stramenopiles</taxon>
        <taxon>Ochrophyta</taxon>
        <taxon>Bacillariophyta</taxon>
        <taxon>Bacillariophyceae</taxon>
        <taxon>Bacillariophycidae</taxon>
        <taxon>Naviculales</taxon>
        <taxon>Naviculaceae</taxon>
        <taxon>Seminavis</taxon>
    </lineage>
</organism>
<evidence type="ECO:0000256" key="5">
    <source>
        <dbReference type="ARBA" id="ARBA00022833"/>
    </source>
</evidence>
<evidence type="ECO:0000313" key="10">
    <source>
        <dbReference type="EMBL" id="CAB9508795.1"/>
    </source>
</evidence>
<evidence type="ECO:0000256" key="1">
    <source>
        <dbReference type="ARBA" id="ARBA00004123"/>
    </source>
</evidence>
<keyword evidence="11" id="KW-1185">Reference proteome</keyword>
<dbReference type="GO" id="GO:0006364">
    <property type="term" value="P:rRNA processing"/>
    <property type="evidence" value="ECO:0007669"/>
    <property type="project" value="TreeGrafter"/>
</dbReference>
<evidence type="ECO:0000256" key="4">
    <source>
        <dbReference type="ARBA" id="ARBA00022771"/>
    </source>
</evidence>
<protein>
    <submittedName>
        <fullName evidence="10">Cell growth-regulating nucleolar protein</fullName>
    </submittedName>
</protein>
<gene>
    <name evidence="10" type="ORF">SEMRO_361_G126460.1</name>
</gene>
<dbReference type="InterPro" id="IPR039999">
    <property type="entry name" value="LYAR"/>
</dbReference>
<accession>A0A9N8HDW7</accession>
<dbReference type="Gene3D" id="3.30.1490.490">
    <property type="match status" value="1"/>
</dbReference>
<evidence type="ECO:0000313" key="11">
    <source>
        <dbReference type="Proteomes" id="UP001153069"/>
    </source>
</evidence>
<evidence type="ECO:0000256" key="8">
    <source>
        <dbReference type="SAM" id="MobiDB-lite"/>
    </source>
</evidence>
<dbReference type="OrthoDB" id="21474at2759"/>
<dbReference type="EMBL" id="CAICTM010000360">
    <property type="protein sequence ID" value="CAB9508795.1"/>
    <property type="molecule type" value="Genomic_DNA"/>
</dbReference>
<evidence type="ECO:0000256" key="7">
    <source>
        <dbReference type="PROSITE-ProRule" id="PRU01145"/>
    </source>
</evidence>
<dbReference type="InterPro" id="IPR014898">
    <property type="entry name" value="Znf_C2H2_LYAR"/>
</dbReference>
<name>A0A9N8HDW7_9STRA</name>
<sequence length="285" mass="32391">MVFFTCDGCGETLKKSQVDGHANRCRRCDSVSCVDCSICFYGDDYRSHTSCSMTEVDNLVASRGGNNKSKKLSPQEAWMELLNSSVSTAPPSIQWHLQQMVQLDNVPRKEKQFRNFAINSLNLRGNSAQKILDCIWSHLNEQRELQKQQKEQLQKKKEETKQPQQSSDSTATPSTSDETKSDDVSNSVSDTEDQSSSNNNNNKDDNNNKEESGNDDKAMYKNVKKATKKLLKKAPNRSMKFKSLQKALREQMGTTDKEKLKMVMKQVMAKETKKFLLEGKQIRLV</sequence>
<reference evidence="10" key="1">
    <citation type="submission" date="2020-06" db="EMBL/GenBank/DDBJ databases">
        <authorList>
            <consortium name="Plant Systems Biology data submission"/>
        </authorList>
    </citation>
    <scope>NUCLEOTIDE SEQUENCE</scope>
    <source>
        <strain evidence="10">D6</strain>
    </source>
</reference>
<keyword evidence="4 7" id="KW-0863">Zinc-finger</keyword>
<comment type="subcellular location">
    <subcellularLocation>
        <location evidence="1">Nucleus</location>
    </subcellularLocation>
</comment>
<dbReference type="SUPFAM" id="SSF57667">
    <property type="entry name" value="beta-beta-alpha zinc fingers"/>
    <property type="match status" value="1"/>
</dbReference>
<dbReference type="InterPro" id="IPR036236">
    <property type="entry name" value="Znf_C2H2_sf"/>
</dbReference>
<dbReference type="PANTHER" id="PTHR13100">
    <property type="entry name" value="CELL GROWTH-REGULATING NUCLEOLAR PROTEIN LYAR"/>
    <property type="match status" value="1"/>
</dbReference>
<dbReference type="FunFam" id="3.30.1490.490:FF:000001">
    <property type="entry name" value="cell growth-regulating nucleolar protein-like"/>
    <property type="match status" value="1"/>
</dbReference>
<dbReference type="AlphaFoldDB" id="A0A9N8HDW7"/>
<keyword evidence="2" id="KW-0479">Metal-binding</keyword>
<keyword evidence="3" id="KW-0677">Repeat</keyword>
<keyword evidence="5" id="KW-0862">Zinc</keyword>
<comment type="caution">
    <text evidence="10">The sequence shown here is derived from an EMBL/GenBank/DDBJ whole genome shotgun (WGS) entry which is preliminary data.</text>
</comment>
<dbReference type="GO" id="GO:0000122">
    <property type="term" value="P:negative regulation of transcription by RNA polymerase II"/>
    <property type="evidence" value="ECO:0007669"/>
    <property type="project" value="TreeGrafter"/>
</dbReference>
<dbReference type="PROSITE" id="PS51804">
    <property type="entry name" value="ZF_C2HC_LYAR"/>
    <property type="match status" value="2"/>
</dbReference>
<dbReference type="GO" id="GO:0003677">
    <property type="term" value="F:DNA binding"/>
    <property type="evidence" value="ECO:0007669"/>
    <property type="project" value="InterPro"/>
</dbReference>
<evidence type="ECO:0000259" key="9">
    <source>
        <dbReference type="Pfam" id="PF08790"/>
    </source>
</evidence>
<evidence type="ECO:0000256" key="6">
    <source>
        <dbReference type="ARBA" id="ARBA00023242"/>
    </source>
</evidence>
<dbReference type="PANTHER" id="PTHR13100:SF10">
    <property type="entry name" value="CELL GROWTH-REGULATING NUCLEOLAR PROTEIN"/>
    <property type="match status" value="1"/>
</dbReference>
<feature type="domain" description="Zinc finger C2H2 LYAR-type" evidence="9">
    <location>
        <begin position="31"/>
        <end position="55"/>
    </location>
</feature>
<feature type="compositionally biased region" description="Basic and acidic residues" evidence="8">
    <location>
        <begin position="202"/>
        <end position="218"/>
    </location>
</feature>
<keyword evidence="6" id="KW-0539">Nucleus</keyword>
<dbReference type="Proteomes" id="UP001153069">
    <property type="component" value="Unassembled WGS sequence"/>
</dbReference>
<feature type="compositionally biased region" description="Basic and acidic residues" evidence="8">
    <location>
        <begin position="146"/>
        <end position="161"/>
    </location>
</feature>
<proteinExistence type="predicted"/>
<dbReference type="GO" id="GO:0005730">
    <property type="term" value="C:nucleolus"/>
    <property type="evidence" value="ECO:0007669"/>
    <property type="project" value="TreeGrafter"/>
</dbReference>